<protein>
    <recommendedName>
        <fullName evidence="13">RING-type domain-containing protein</fullName>
    </recommendedName>
</protein>
<keyword evidence="9" id="KW-1133">Transmembrane helix</keyword>
<evidence type="ECO:0000256" key="9">
    <source>
        <dbReference type="ARBA" id="ARBA00022989"/>
    </source>
</evidence>
<evidence type="ECO:0000313" key="15">
    <source>
        <dbReference type="Proteomes" id="UP000596660"/>
    </source>
</evidence>
<dbReference type="SMART" id="SM00184">
    <property type="entry name" value="RING"/>
    <property type="match status" value="1"/>
</dbReference>
<evidence type="ECO:0000256" key="4">
    <source>
        <dbReference type="ARBA" id="ARBA00022692"/>
    </source>
</evidence>
<keyword evidence="15" id="KW-1185">Reference proteome</keyword>
<dbReference type="Gramene" id="AUR62007728-RA">
    <property type="protein sequence ID" value="AUR62007728-RA:cds"/>
    <property type="gene ID" value="AUR62007728"/>
</dbReference>
<comment type="similarity">
    <text evidence="11">Belongs to the RING-type zinc finger family. ATL subfamily.</text>
</comment>
<feature type="domain" description="RING-type" evidence="13">
    <location>
        <begin position="68"/>
        <end position="115"/>
    </location>
</feature>
<dbReference type="EnsemblPlants" id="AUR62007728-RA">
    <property type="protein sequence ID" value="AUR62007728-RA:cds"/>
    <property type="gene ID" value="AUR62007728"/>
</dbReference>
<evidence type="ECO:0000256" key="10">
    <source>
        <dbReference type="ARBA" id="ARBA00023136"/>
    </source>
</evidence>
<evidence type="ECO:0000259" key="13">
    <source>
        <dbReference type="PROSITE" id="PS50089"/>
    </source>
</evidence>
<evidence type="ECO:0000256" key="7">
    <source>
        <dbReference type="ARBA" id="ARBA00022786"/>
    </source>
</evidence>
<evidence type="ECO:0000256" key="5">
    <source>
        <dbReference type="ARBA" id="ARBA00022723"/>
    </source>
</evidence>
<evidence type="ECO:0000313" key="14">
    <source>
        <dbReference type="EnsemblPlants" id="AUR62007728-RA:cds"/>
    </source>
</evidence>
<dbReference type="GO" id="GO:0016740">
    <property type="term" value="F:transferase activity"/>
    <property type="evidence" value="ECO:0007669"/>
    <property type="project" value="UniProtKB-KW"/>
</dbReference>
<dbReference type="GO" id="GO:0016020">
    <property type="term" value="C:membrane"/>
    <property type="evidence" value="ECO:0007669"/>
    <property type="project" value="UniProtKB-SubCell"/>
</dbReference>
<evidence type="ECO:0000256" key="1">
    <source>
        <dbReference type="ARBA" id="ARBA00004167"/>
    </source>
</evidence>
<organism evidence="14 15">
    <name type="scientific">Chenopodium quinoa</name>
    <name type="common">Quinoa</name>
    <dbReference type="NCBI Taxonomy" id="63459"/>
    <lineage>
        <taxon>Eukaryota</taxon>
        <taxon>Viridiplantae</taxon>
        <taxon>Streptophyta</taxon>
        <taxon>Embryophyta</taxon>
        <taxon>Tracheophyta</taxon>
        <taxon>Spermatophyta</taxon>
        <taxon>Magnoliopsida</taxon>
        <taxon>eudicotyledons</taxon>
        <taxon>Gunneridae</taxon>
        <taxon>Pentapetalae</taxon>
        <taxon>Caryophyllales</taxon>
        <taxon>Chenopodiaceae</taxon>
        <taxon>Chenopodioideae</taxon>
        <taxon>Atripliceae</taxon>
        <taxon>Chenopodium</taxon>
    </lineage>
</organism>
<keyword evidence="3" id="KW-0808">Transferase</keyword>
<evidence type="ECO:0000256" key="6">
    <source>
        <dbReference type="ARBA" id="ARBA00022771"/>
    </source>
</evidence>
<dbReference type="AlphaFoldDB" id="A0A803L789"/>
<evidence type="ECO:0000256" key="3">
    <source>
        <dbReference type="ARBA" id="ARBA00022679"/>
    </source>
</evidence>
<keyword evidence="10" id="KW-0472">Membrane</keyword>
<reference evidence="14" key="2">
    <citation type="submission" date="2021-03" db="UniProtKB">
        <authorList>
            <consortium name="EnsemblPlants"/>
        </authorList>
    </citation>
    <scope>IDENTIFICATION</scope>
</reference>
<dbReference type="InterPro" id="IPR001841">
    <property type="entry name" value="Znf_RING"/>
</dbReference>
<comment type="subcellular location">
    <subcellularLocation>
        <location evidence="1">Membrane</location>
        <topology evidence="1">Single-pass membrane protein</topology>
    </subcellularLocation>
</comment>
<keyword evidence="5" id="KW-0479">Metal-binding</keyword>
<evidence type="ECO:0000256" key="12">
    <source>
        <dbReference type="PROSITE-ProRule" id="PRU00175"/>
    </source>
</evidence>
<dbReference type="PROSITE" id="PS50089">
    <property type="entry name" value="ZF_RING_2"/>
    <property type="match status" value="1"/>
</dbReference>
<dbReference type="Gene3D" id="3.30.40.10">
    <property type="entry name" value="Zinc/RING finger domain, C3HC4 (zinc finger)"/>
    <property type="match status" value="1"/>
</dbReference>
<sequence length="128" mass="13986">MVINSCCNDFFHEDEISSNDAAVSVRAPRPARVSATNLAQHPNNLEDVNSVVIDVEKLQGISKNCADCVVCLEGFDAEKEDNCGGFKVLEQCGHKFHGSCIDEWLSKHKTCPICRGVATRELTGPRPP</sequence>
<evidence type="ECO:0000256" key="2">
    <source>
        <dbReference type="ARBA" id="ARBA00004906"/>
    </source>
</evidence>
<accession>A0A803L789</accession>
<evidence type="ECO:0000256" key="11">
    <source>
        <dbReference type="ARBA" id="ARBA00024209"/>
    </source>
</evidence>
<keyword evidence="8" id="KW-0862">Zinc</keyword>
<dbReference type="PANTHER" id="PTHR45768:SF18">
    <property type="entry name" value="RING-H2 FINGER PROTEIN ATL47-RELATED"/>
    <property type="match status" value="1"/>
</dbReference>
<proteinExistence type="inferred from homology"/>
<keyword evidence="6 12" id="KW-0863">Zinc-finger</keyword>
<dbReference type="SUPFAM" id="SSF57850">
    <property type="entry name" value="RING/U-box"/>
    <property type="match status" value="1"/>
</dbReference>
<dbReference type="Proteomes" id="UP000596660">
    <property type="component" value="Unplaced"/>
</dbReference>
<dbReference type="InterPro" id="IPR013083">
    <property type="entry name" value="Znf_RING/FYVE/PHD"/>
</dbReference>
<keyword evidence="7" id="KW-0833">Ubl conjugation pathway</keyword>
<reference evidence="14" key="1">
    <citation type="journal article" date="2017" name="Nature">
        <title>The genome of Chenopodium quinoa.</title>
        <authorList>
            <person name="Jarvis D.E."/>
            <person name="Ho Y.S."/>
            <person name="Lightfoot D.J."/>
            <person name="Schmoeckel S.M."/>
            <person name="Li B."/>
            <person name="Borm T.J.A."/>
            <person name="Ohyanagi H."/>
            <person name="Mineta K."/>
            <person name="Michell C.T."/>
            <person name="Saber N."/>
            <person name="Kharbatia N.M."/>
            <person name="Rupper R.R."/>
            <person name="Sharp A.R."/>
            <person name="Dally N."/>
            <person name="Boughton B.A."/>
            <person name="Woo Y.H."/>
            <person name="Gao G."/>
            <person name="Schijlen E.G.W.M."/>
            <person name="Guo X."/>
            <person name="Momin A.A."/>
            <person name="Negrao S."/>
            <person name="Al-Babili S."/>
            <person name="Gehring C."/>
            <person name="Roessner U."/>
            <person name="Jung C."/>
            <person name="Murphy K."/>
            <person name="Arold S.T."/>
            <person name="Gojobori T."/>
            <person name="van der Linden C.G."/>
            <person name="van Loo E.N."/>
            <person name="Jellen E.N."/>
            <person name="Maughan P.J."/>
            <person name="Tester M."/>
        </authorList>
    </citation>
    <scope>NUCLEOTIDE SEQUENCE [LARGE SCALE GENOMIC DNA]</scope>
    <source>
        <strain evidence="14">cv. PI 614886</strain>
    </source>
</reference>
<evidence type="ECO:0000256" key="8">
    <source>
        <dbReference type="ARBA" id="ARBA00022833"/>
    </source>
</evidence>
<dbReference type="GO" id="GO:0008270">
    <property type="term" value="F:zinc ion binding"/>
    <property type="evidence" value="ECO:0007669"/>
    <property type="project" value="UniProtKB-KW"/>
</dbReference>
<dbReference type="PANTHER" id="PTHR45768">
    <property type="entry name" value="E3 UBIQUITIN-PROTEIN LIGASE RNF13-LIKE"/>
    <property type="match status" value="1"/>
</dbReference>
<name>A0A803L789_CHEQI</name>
<comment type="pathway">
    <text evidence="2">Protein modification; protein ubiquitination.</text>
</comment>
<dbReference type="Pfam" id="PF13639">
    <property type="entry name" value="zf-RING_2"/>
    <property type="match status" value="1"/>
</dbReference>
<keyword evidence="4" id="KW-0812">Transmembrane</keyword>